<dbReference type="PATRIC" id="fig|1702214.3.peg.1766"/>
<dbReference type="Proteomes" id="UP000054172">
    <property type="component" value="Unassembled WGS sequence"/>
</dbReference>
<sequence>PYQERNSKSCQLIEGDSLLQTYANEAARRVAMVFEKWNCLIKIALHARRCPHERLTHTGLLQRDSLLEYCGLNLTLPFPEGRSDAACRVV</sequence>
<accession>A0A0Q4B693</accession>
<gene>
    <name evidence="1" type="ORF">AL399_08350</name>
</gene>
<keyword evidence="2" id="KW-1185">Reference proteome</keyword>
<evidence type="ECO:0000313" key="1">
    <source>
        <dbReference type="EMBL" id="KQM08244.1"/>
    </source>
</evidence>
<comment type="caution">
    <text evidence="1">The sequence shown here is derived from an EMBL/GenBank/DDBJ whole genome shotgun (WGS) entry which is preliminary data.</text>
</comment>
<proteinExistence type="predicted"/>
<name>A0A0Q4B693_9BACT</name>
<evidence type="ECO:0000313" key="2">
    <source>
        <dbReference type="Proteomes" id="UP000054172"/>
    </source>
</evidence>
<protein>
    <submittedName>
        <fullName evidence="1">Uncharacterized protein</fullName>
    </submittedName>
</protein>
<dbReference type="AlphaFoldDB" id="A0A0Q4B693"/>
<reference evidence="1" key="1">
    <citation type="submission" date="2015-08" db="EMBL/GenBank/DDBJ databases">
        <title>Candidatus Bacteriodes Periocalifornicus.</title>
        <authorList>
            <person name="McLean J.S."/>
            <person name="Kelley S."/>
        </authorList>
    </citation>
    <scope>NUCLEOTIDE SEQUENCE [LARGE SCALE GENOMIC DNA]</scope>
    <source>
        <strain evidence="1">12B</strain>
    </source>
</reference>
<organism evidence="1 2">
    <name type="scientific">Candidatus [Bacteroides] periocalifornicus</name>
    <dbReference type="NCBI Taxonomy" id="1702214"/>
    <lineage>
        <taxon>Bacteria</taxon>
        <taxon>Pseudomonadati</taxon>
        <taxon>Bacteroidota</taxon>
    </lineage>
</organism>
<dbReference type="EMBL" id="LIIK01000052">
    <property type="protein sequence ID" value="KQM08244.1"/>
    <property type="molecule type" value="Genomic_DNA"/>
</dbReference>
<feature type="non-terminal residue" evidence="1">
    <location>
        <position position="1"/>
    </location>
</feature>